<dbReference type="GO" id="GO:0046872">
    <property type="term" value="F:metal ion binding"/>
    <property type="evidence" value="ECO:0007669"/>
    <property type="project" value="InterPro"/>
</dbReference>
<dbReference type="EMBL" id="CP002000">
    <property type="protein sequence ID" value="ADJ46515.1"/>
    <property type="molecule type" value="Genomic_DNA"/>
</dbReference>
<evidence type="ECO:0000313" key="3">
    <source>
        <dbReference type="EMBL" id="ADJ46515.1"/>
    </source>
</evidence>
<organism evidence="3 4">
    <name type="scientific">Amycolatopsis mediterranei (strain U-32)</name>
    <dbReference type="NCBI Taxonomy" id="749927"/>
    <lineage>
        <taxon>Bacteria</taxon>
        <taxon>Bacillati</taxon>
        <taxon>Actinomycetota</taxon>
        <taxon>Actinomycetes</taxon>
        <taxon>Pseudonocardiales</taxon>
        <taxon>Pseudonocardiaceae</taxon>
        <taxon>Amycolatopsis</taxon>
    </lineage>
</organism>
<gene>
    <name evidence="3" type="ordered locus">AMED_4749</name>
</gene>
<evidence type="ECO:0000256" key="1">
    <source>
        <dbReference type="SAM" id="MobiDB-lite"/>
    </source>
</evidence>
<evidence type="ECO:0000313" key="4">
    <source>
        <dbReference type="Proteomes" id="UP000000328"/>
    </source>
</evidence>
<dbReference type="AlphaFoldDB" id="A0A0H3D687"/>
<feature type="region of interest" description="Disordered" evidence="1">
    <location>
        <begin position="1"/>
        <end position="24"/>
    </location>
</feature>
<dbReference type="Pfam" id="PF02310">
    <property type="entry name" value="B12-binding"/>
    <property type="match status" value="1"/>
</dbReference>
<dbReference type="Proteomes" id="UP000000328">
    <property type="component" value="Chromosome"/>
</dbReference>
<feature type="domain" description="B12-binding" evidence="2">
    <location>
        <begin position="31"/>
        <end position="168"/>
    </location>
</feature>
<dbReference type="OrthoDB" id="8482131at2"/>
<dbReference type="Gene3D" id="3.40.50.280">
    <property type="entry name" value="Cobalamin-binding domain"/>
    <property type="match status" value="1"/>
</dbReference>
<dbReference type="GO" id="GO:0031419">
    <property type="term" value="F:cobalamin binding"/>
    <property type="evidence" value="ECO:0007669"/>
    <property type="project" value="InterPro"/>
</dbReference>
<name>A0A0H3D687_AMYMU</name>
<dbReference type="KEGG" id="amd:AMED_4749"/>
<dbReference type="PROSITE" id="PS51332">
    <property type="entry name" value="B12_BINDING"/>
    <property type="match status" value="1"/>
</dbReference>
<sequence>MRSTAAPIGGTRAERADRAAGRLPAPGGPAKLDVVVTTVASDSHTWNLVYVQLLLEELGHRVTNLGACVPDDLLIAECLRRRPDLVVVSSLNGHGFTDGLRLIRRLRAERELGAVPAVIGGKLGIAGPAAHDRGDLLRAAGFDLVVDDGAGTAAFRSFVGRLTAGVRP</sequence>
<dbReference type="RefSeq" id="WP_013226581.1">
    <property type="nucleotide sequence ID" value="NC_014318.1"/>
</dbReference>
<protein>
    <submittedName>
        <fullName evidence="3">Methylaspartate mutase</fullName>
    </submittedName>
</protein>
<dbReference type="InterPro" id="IPR006158">
    <property type="entry name" value="Cobalamin-bd"/>
</dbReference>
<dbReference type="PATRIC" id="fig|749927.5.peg.4911"/>
<proteinExistence type="predicted"/>
<dbReference type="InterPro" id="IPR036724">
    <property type="entry name" value="Cobalamin-bd_sf"/>
</dbReference>
<reference evidence="3 4" key="1">
    <citation type="journal article" date="2010" name="Cell Res.">
        <title>Complete genome sequence of the rifamycin SV-producing Amycolatopsis mediterranei U32 revealed its genetic characteristics in phylogeny and metabolism.</title>
        <authorList>
            <person name="Zhao W."/>
            <person name="Zhong Y."/>
            <person name="Yuan H."/>
            <person name="Wang J."/>
            <person name="Zheng H."/>
            <person name="Wang Y."/>
            <person name="Cen X."/>
            <person name="Xu F."/>
            <person name="Bai J."/>
            <person name="Han X."/>
            <person name="Lu G."/>
            <person name="Zhu Y."/>
            <person name="Shao Z."/>
            <person name="Yan H."/>
            <person name="Li C."/>
            <person name="Peng N."/>
            <person name="Zhang Z."/>
            <person name="Zhang Y."/>
            <person name="Lin W."/>
            <person name="Fan Y."/>
            <person name="Qin Z."/>
            <person name="Hu Y."/>
            <person name="Zhu B."/>
            <person name="Wang S."/>
            <person name="Ding X."/>
            <person name="Zhao G.P."/>
        </authorList>
    </citation>
    <scope>NUCLEOTIDE SEQUENCE [LARGE SCALE GENOMIC DNA]</scope>
    <source>
        <strain evidence="4">U-32</strain>
    </source>
</reference>
<dbReference type="HOGENOM" id="CLU_122414_0_0_11"/>
<evidence type="ECO:0000259" key="2">
    <source>
        <dbReference type="PROSITE" id="PS51332"/>
    </source>
</evidence>
<dbReference type="SUPFAM" id="SSF52242">
    <property type="entry name" value="Cobalamin (vitamin B12)-binding domain"/>
    <property type="match status" value="1"/>
</dbReference>
<dbReference type="GeneID" id="92872464"/>
<dbReference type="eggNOG" id="COG2185">
    <property type="taxonomic scope" value="Bacteria"/>
</dbReference>
<accession>A0A0H3D687</accession>
<dbReference type="CDD" id="cd02065">
    <property type="entry name" value="B12-binding_like"/>
    <property type="match status" value="1"/>
</dbReference>